<sequence length="107" mass="11664">MGQCLYQPTVGTASSCLVRAWVAFLYHQGYLCSLSSILPQPRLFLSLSLSLSPLTPRHIRSSLLTERNNNTCPKGSEPSSPSSGNLPTGRKDTPPQDPHLYETAASY</sequence>
<organism evidence="2 3">
    <name type="scientific">Rattus norvegicus</name>
    <name type="common">Rat</name>
    <dbReference type="NCBI Taxonomy" id="10116"/>
    <lineage>
        <taxon>Eukaryota</taxon>
        <taxon>Metazoa</taxon>
        <taxon>Chordata</taxon>
        <taxon>Craniata</taxon>
        <taxon>Vertebrata</taxon>
        <taxon>Euteleostomi</taxon>
        <taxon>Mammalia</taxon>
        <taxon>Eutheria</taxon>
        <taxon>Euarchontoglires</taxon>
        <taxon>Glires</taxon>
        <taxon>Rodentia</taxon>
        <taxon>Myomorpha</taxon>
        <taxon>Muroidea</taxon>
        <taxon>Muridae</taxon>
        <taxon>Murinae</taxon>
        <taxon>Rattus</taxon>
    </lineage>
</organism>
<dbReference type="Proteomes" id="UP000234681">
    <property type="component" value="Chromosome 7"/>
</dbReference>
<feature type="compositionally biased region" description="Low complexity" evidence="1">
    <location>
        <begin position="75"/>
        <end position="84"/>
    </location>
</feature>
<proteinExistence type="predicted"/>
<evidence type="ECO:0000313" key="2">
    <source>
        <dbReference type="EMBL" id="EDM16087.1"/>
    </source>
</evidence>
<feature type="region of interest" description="Disordered" evidence="1">
    <location>
        <begin position="63"/>
        <end position="107"/>
    </location>
</feature>
<gene>
    <name evidence="2" type="ORF">rCG_59649</name>
</gene>
<name>A6HRY5_RAT</name>
<dbReference type="AlphaFoldDB" id="A6HRY5"/>
<reference evidence="2 3" key="1">
    <citation type="submission" date="2005-09" db="EMBL/GenBank/DDBJ databases">
        <authorList>
            <person name="Mural R.J."/>
            <person name="Li P.W."/>
            <person name="Adams M.D."/>
            <person name="Amanatides P.G."/>
            <person name="Baden-Tillson H."/>
            <person name="Barnstead M."/>
            <person name="Chin S.H."/>
            <person name="Dew I."/>
            <person name="Evans C.A."/>
            <person name="Ferriera S."/>
            <person name="Flanigan M."/>
            <person name="Fosler C."/>
            <person name="Glodek A."/>
            <person name="Gu Z."/>
            <person name="Holt R.A."/>
            <person name="Jennings D."/>
            <person name="Kraft C.L."/>
            <person name="Lu F."/>
            <person name="Nguyen T."/>
            <person name="Nusskern D.R."/>
            <person name="Pfannkoch C.M."/>
            <person name="Sitter C."/>
            <person name="Sutton G.G."/>
            <person name="Venter J.C."/>
            <person name="Wang Z."/>
            <person name="Woodage T."/>
            <person name="Zheng X.H."/>
            <person name="Zhong F."/>
        </authorList>
    </citation>
    <scope>NUCLEOTIDE SEQUENCE [LARGE SCALE GENOMIC DNA]</scope>
    <source>
        <strain>BN</strain>
        <strain evidence="3">Sprague-Dawley</strain>
    </source>
</reference>
<feature type="compositionally biased region" description="Polar residues" evidence="1">
    <location>
        <begin position="63"/>
        <end position="73"/>
    </location>
</feature>
<evidence type="ECO:0000313" key="3">
    <source>
        <dbReference type="Proteomes" id="UP000234681"/>
    </source>
</evidence>
<dbReference type="EMBL" id="CH473950">
    <property type="protein sequence ID" value="EDM16087.1"/>
    <property type="molecule type" value="Genomic_DNA"/>
</dbReference>
<protein>
    <submittedName>
        <fullName evidence="2">RCG59649, isoform CRA_b</fullName>
    </submittedName>
</protein>
<accession>A6HRY5</accession>
<evidence type="ECO:0000256" key="1">
    <source>
        <dbReference type="SAM" id="MobiDB-lite"/>
    </source>
</evidence>